<dbReference type="InterPro" id="IPR002347">
    <property type="entry name" value="SDR_fam"/>
</dbReference>
<dbReference type="InterPro" id="IPR036291">
    <property type="entry name" value="NAD(P)-bd_dom_sf"/>
</dbReference>
<sequence length="241" mass="26185">MIGKTALVTGASRGVGARTAVLLATAGADVVINYRERKVLAERVSQDIVRLGRRAPTARADLTDPGAVRRMFTAVARTFDKLDLLVLNASGGLEKDRPPDYAHRLNVDAQLRVVDLALPLMPVGGRVVYVTSHHAHFYGRRPTIAEYEPVAASKRAGEDALRARLDELTERGLHLVVVSGDVIERTVTAVLLERARPEIFQHKRTRLGKLLDVDEFATAVARAARDPGLGHGTTIYVGSTD</sequence>
<dbReference type="SUPFAM" id="SSF51735">
    <property type="entry name" value="NAD(P)-binding Rossmann-fold domains"/>
    <property type="match status" value="1"/>
</dbReference>
<comment type="caution">
    <text evidence="2">The sequence shown here is derived from an EMBL/GenBank/DDBJ whole genome shotgun (WGS) entry which is preliminary data.</text>
</comment>
<dbReference type="RefSeq" id="WP_116181394.1">
    <property type="nucleotide sequence ID" value="NZ_CP144375.1"/>
</dbReference>
<comment type="similarity">
    <text evidence="1">Belongs to the short-chain dehydrogenases/reductases (SDR) family.</text>
</comment>
<evidence type="ECO:0000313" key="3">
    <source>
        <dbReference type="Proteomes" id="UP000256269"/>
    </source>
</evidence>
<evidence type="ECO:0000256" key="1">
    <source>
        <dbReference type="ARBA" id="ARBA00006484"/>
    </source>
</evidence>
<dbReference type="EMBL" id="QUNO01000026">
    <property type="protein sequence ID" value="REH28606.1"/>
    <property type="molecule type" value="Genomic_DNA"/>
</dbReference>
<dbReference type="Pfam" id="PF00106">
    <property type="entry name" value="adh_short"/>
    <property type="match status" value="1"/>
</dbReference>
<dbReference type="Gene3D" id="3.40.50.720">
    <property type="entry name" value="NAD(P)-binding Rossmann-like Domain"/>
    <property type="match status" value="1"/>
</dbReference>
<dbReference type="PRINTS" id="PR00081">
    <property type="entry name" value="GDHRDH"/>
</dbReference>
<evidence type="ECO:0000313" key="2">
    <source>
        <dbReference type="EMBL" id="REH28606.1"/>
    </source>
</evidence>
<dbReference type="NCBIfam" id="NF005868">
    <property type="entry name" value="PRK07806.1"/>
    <property type="match status" value="1"/>
</dbReference>
<name>A0A3E0GW94_9PSEU</name>
<gene>
    <name evidence="2" type="ORF">BCF44_12648</name>
</gene>
<reference evidence="2 3" key="1">
    <citation type="submission" date="2018-08" db="EMBL/GenBank/DDBJ databases">
        <title>Genomic Encyclopedia of Archaeal and Bacterial Type Strains, Phase II (KMG-II): from individual species to whole genera.</title>
        <authorList>
            <person name="Goeker M."/>
        </authorList>
    </citation>
    <scope>NUCLEOTIDE SEQUENCE [LARGE SCALE GENOMIC DNA]</scope>
    <source>
        <strain evidence="2 3">DSM 45791</strain>
    </source>
</reference>
<protein>
    <submittedName>
        <fullName evidence="2">NAD(P)-dependent dehydrogenase (Short-subunit alcohol dehydrogenase family)</fullName>
    </submittedName>
</protein>
<organism evidence="2 3">
    <name type="scientific">Kutzneria buriramensis</name>
    <dbReference type="NCBI Taxonomy" id="1045776"/>
    <lineage>
        <taxon>Bacteria</taxon>
        <taxon>Bacillati</taxon>
        <taxon>Actinomycetota</taxon>
        <taxon>Actinomycetes</taxon>
        <taxon>Pseudonocardiales</taxon>
        <taxon>Pseudonocardiaceae</taxon>
        <taxon>Kutzneria</taxon>
    </lineage>
</organism>
<keyword evidence="3" id="KW-1185">Reference proteome</keyword>
<dbReference type="InterPro" id="IPR050259">
    <property type="entry name" value="SDR"/>
</dbReference>
<dbReference type="OrthoDB" id="4373846at2"/>
<dbReference type="PANTHER" id="PTHR42879">
    <property type="entry name" value="3-OXOACYL-(ACYL-CARRIER-PROTEIN) REDUCTASE"/>
    <property type="match status" value="1"/>
</dbReference>
<dbReference type="AlphaFoldDB" id="A0A3E0GW94"/>
<proteinExistence type="inferred from homology"/>
<accession>A0A3E0GW94</accession>
<dbReference type="Proteomes" id="UP000256269">
    <property type="component" value="Unassembled WGS sequence"/>
</dbReference>